<dbReference type="Gene3D" id="3.40.50.720">
    <property type="entry name" value="NAD(P)-binding Rossmann-like Domain"/>
    <property type="match status" value="1"/>
</dbReference>
<evidence type="ECO:0000256" key="1">
    <source>
        <dbReference type="ARBA" id="ARBA00005525"/>
    </source>
</evidence>
<dbReference type="InterPro" id="IPR036291">
    <property type="entry name" value="NAD(P)-bd_dom_sf"/>
</dbReference>
<evidence type="ECO:0000256" key="5">
    <source>
        <dbReference type="SAM" id="SignalP"/>
    </source>
</evidence>
<dbReference type="GO" id="GO:0055129">
    <property type="term" value="P:L-proline biosynthetic process"/>
    <property type="evidence" value="ECO:0007669"/>
    <property type="project" value="TreeGrafter"/>
</dbReference>
<dbReference type="SUPFAM" id="SSF51735">
    <property type="entry name" value="NAD(P)-binding Rossmann-fold domains"/>
    <property type="match status" value="1"/>
</dbReference>
<evidence type="ECO:0000259" key="6">
    <source>
        <dbReference type="Pfam" id="PF03807"/>
    </source>
</evidence>
<dbReference type="InterPro" id="IPR008927">
    <property type="entry name" value="6-PGluconate_DH-like_C_sf"/>
</dbReference>
<name>A0AA39V9J3_9LECA</name>
<feature type="binding site" evidence="4">
    <location>
        <begin position="13"/>
        <end position="18"/>
    </location>
    <ligand>
        <name>NADP(+)</name>
        <dbReference type="ChEBI" id="CHEBI:58349"/>
    </ligand>
</feature>
<dbReference type="GO" id="GO:0004735">
    <property type="term" value="F:pyrroline-5-carboxylate reductase activity"/>
    <property type="evidence" value="ECO:0007669"/>
    <property type="project" value="InterPro"/>
</dbReference>
<dbReference type="AlphaFoldDB" id="A0AA39V9J3"/>
<feature type="binding site" evidence="4">
    <location>
        <position position="89"/>
    </location>
    <ligand>
        <name>NADPH</name>
        <dbReference type="ChEBI" id="CHEBI:57783"/>
    </ligand>
</feature>
<dbReference type="Pfam" id="PF14748">
    <property type="entry name" value="P5CR_dimer"/>
    <property type="match status" value="1"/>
</dbReference>
<dbReference type="Proteomes" id="UP001166286">
    <property type="component" value="Unassembled WGS sequence"/>
</dbReference>
<dbReference type="PIRSF" id="PIRSF000193">
    <property type="entry name" value="Pyrrol-5-carb_rd"/>
    <property type="match status" value="1"/>
</dbReference>
<comment type="similarity">
    <text evidence="1">Belongs to the pyrroline-5-carboxylate reductase family.</text>
</comment>
<feature type="chain" id="PRO_5041369115" description="Pyrroline-5-carboxylate reductase" evidence="5">
    <location>
        <begin position="22"/>
        <end position="320"/>
    </location>
</feature>
<feature type="binding site" evidence="4">
    <location>
        <position position="40"/>
    </location>
    <ligand>
        <name>NADP(+)</name>
        <dbReference type="ChEBI" id="CHEBI:58349"/>
    </ligand>
</feature>
<dbReference type="EMBL" id="JAFEKC020000003">
    <property type="protein sequence ID" value="KAK0515730.1"/>
    <property type="molecule type" value="Genomic_DNA"/>
</dbReference>
<evidence type="ECO:0000256" key="3">
    <source>
        <dbReference type="ARBA" id="ARBA00023002"/>
    </source>
</evidence>
<proteinExistence type="inferred from homology"/>
<dbReference type="PANTHER" id="PTHR11645">
    <property type="entry name" value="PYRROLINE-5-CARBOXYLATE REDUCTASE"/>
    <property type="match status" value="1"/>
</dbReference>
<dbReference type="InterPro" id="IPR029036">
    <property type="entry name" value="P5CR_dimer"/>
</dbReference>
<keyword evidence="9" id="KW-1185">Reference proteome</keyword>
<dbReference type="PROSITE" id="PS00521">
    <property type="entry name" value="P5CR"/>
    <property type="match status" value="1"/>
</dbReference>
<reference evidence="8" key="1">
    <citation type="submission" date="2023-03" db="EMBL/GenBank/DDBJ databases">
        <title>Complete genome of Cladonia borealis.</title>
        <authorList>
            <person name="Park H."/>
        </authorList>
    </citation>
    <scope>NUCLEOTIDE SEQUENCE</scope>
    <source>
        <strain evidence="8">ANT050790</strain>
    </source>
</reference>
<sequence length="320" mass="33388">MAGHFQSLAVTFLGCGNLSSAVLDGILSSLYDSSEHFNASTQTSKVVSSVSEPILVPGNLVACVHSQGSATSLEKIYNGKDVTVLAQENVRGVKQADLVMLGVEPSVFREVLAEPGMRDALSSKILVSFVGGVTIHMLREAIYGHDASSKSESDAQKECQIIRVTPSTAAAVRGSFTLVIEEKDHPYPPQLLTKINSLFSRIGSVRNIPDSLAHVGATLASSGPAFFALALEGTVNGAVELGMDRAAALEMAAASMRGAADLVAEGESPDEVRRKIATPGGSTAVGLDLLEEAGVKWSMQQAILKTATRLGGPGLKKVEG</sequence>
<feature type="domain" description="Pyrroline-5-carboxylate reductase catalytic N-terminal" evidence="6">
    <location>
        <begin position="12"/>
        <end position="130"/>
    </location>
</feature>
<evidence type="ECO:0000256" key="2">
    <source>
        <dbReference type="ARBA" id="ARBA00022857"/>
    </source>
</evidence>
<evidence type="ECO:0000313" key="9">
    <source>
        <dbReference type="Proteomes" id="UP001166286"/>
    </source>
</evidence>
<evidence type="ECO:0000313" key="8">
    <source>
        <dbReference type="EMBL" id="KAK0515730.1"/>
    </source>
</evidence>
<keyword evidence="3" id="KW-0560">Oxidoreductase</keyword>
<keyword evidence="5" id="KW-0732">Signal</keyword>
<keyword evidence="2 4" id="KW-0521">NADP</keyword>
<dbReference type="Gene3D" id="1.10.3730.10">
    <property type="entry name" value="ProC C-terminal domain-like"/>
    <property type="match status" value="1"/>
</dbReference>
<protein>
    <recommendedName>
        <fullName evidence="10">Pyrroline-5-carboxylate reductase</fullName>
    </recommendedName>
</protein>
<feature type="signal peptide" evidence="5">
    <location>
        <begin position="1"/>
        <end position="21"/>
    </location>
</feature>
<dbReference type="InterPro" id="IPR028939">
    <property type="entry name" value="P5C_Rdtase_cat_N"/>
</dbReference>
<dbReference type="Pfam" id="PF03807">
    <property type="entry name" value="F420_oxidored"/>
    <property type="match status" value="1"/>
</dbReference>
<dbReference type="InterPro" id="IPR000304">
    <property type="entry name" value="Pyrroline-COOH_reductase"/>
</dbReference>
<evidence type="ECO:0000259" key="7">
    <source>
        <dbReference type="Pfam" id="PF14748"/>
    </source>
</evidence>
<feature type="domain" description="Pyrroline-5-carboxylate reductase dimerisation" evidence="7">
    <location>
        <begin position="214"/>
        <end position="309"/>
    </location>
</feature>
<comment type="caution">
    <text evidence="8">The sequence shown here is derived from an EMBL/GenBank/DDBJ whole genome shotgun (WGS) entry which is preliminary data.</text>
</comment>
<accession>A0AA39V9J3</accession>
<evidence type="ECO:0000256" key="4">
    <source>
        <dbReference type="PIRSR" id="PIRSR000193-1"/>
    </source>
</evidence>
<dbReference type="HAMAP" id="MF_01925">
    <property type="entry name" value="P5C_reductase"/>
    <property type="match status" value="1"/>
</dbReference>
<dbReference type="InterPro" id="IPR053790">
    <property type="entry name" value="P5CR-like_CS"/>
</dbReference>
<gene>
    <name evidence="8" type="ORF">JMJ35_001764</name>
</gene>
<dbReference type="PANTHER" id="PTHR11645:SF0">
    <property type="entry name" value="PYRROLINE-5-CARBOXYLATE REDUCTASE 3"/>
    <property type="match status" value="1"/>
</dbReference>
<organism evidence="8 9">
    <name type="scientific">Cladonia borealis</name>
    <dbReference type="NCBI Taxonomy" id="184061"/>
    <lineage>
        <taxon>Eukaryota</taxon>
        <taxon>Fungi</taxon>
        <taxon>Dikarya</taxon>
        <taxon>Ascomycota</taxon>
        <taxon>Pezizomycotina</taxon>
        <taxon>Lecanoromycetes</taxon>
        <taxon>OSLEUM clade</taxon>
        <taxon>Lecanoromycetidae</taxon>
        <taxon>Lecanorales</taxon>
        <taxon>Lecanorineae</taxon>
        <taxon>Cladoniaceae</taxon>
        <taxon>Cladonia</taxon>
    </lineage>
</organism>
<dbReference type="SUPFAM" id="SSF48179">
    <property type="entry name" value="6-phosphogluconate dehydrogenase C-terminal domain-like"/>
    <property type="match status" value="1"/>
</dbReference>
<evidence type="ECO:0008006" key="10">
    <source>
        <dbReference type="Google" id="ProtNLM"/>
    </source>
</evidence>